<feature type="transmembrane region" description="Helical" evidence="2">
    <location>
        <begin position="44"/>
        <end position="68"/>
    </location>
</feature>
<gene>
    <name evidence="3" type="ORF">AAFF_G00013090</name>
</gene>
<keyword evidence="2" id="KW-0812">Transmembrane</keyword>
<accession>A0AAD7WH82</accession>
<dbReference type="EMBL" id="JAINUG010000102">
    <property type="protein sequence ID" value="KAJ8396986.1"/>
    <property type="molecule type" value="Genomic_DNA"/>
</dbReference>
<protein>
    <submittedName>
        <fullName evidence="3">Uncharacterized protein</fullName>
    </submittedName>
</protein>
<keyword evidence="2" id="KW-1133">Transmembrane helix</keyword>
<feature type="compositionally biased region" description="Low complexity" evidence="1">
    <location>
        <begin position="1"/>
        <end position="17"/>
    </location>
</feature>
<keyword evidence="2" id="KW-0472">Membrane</keyword>
<feature type="region of interest" description="Disordered" evidence="1">
    <location>
        <begin position="1"/>
        <end position="25"/>
    </location>
</feature>
<dbReference type="AlphaFoldDB" id="A0AAD7WH82"/>
<evidence type="ECO:0000313" key="4">
    <source>
        <dbReference type="Proteomes" id="UP001221898"/>
    </source>
</evidence>
<proteinExistence type="predicted"/>
<evidence type="ECO:0000313" key="3">
    <source>
        <dbReference type="EMBL" id="KAJ8396986.1"/>
    </source>
</evidence>
<evidence type="ECO:0000256" key="2">
    <source>
        <dbReference type="SAM" id="Phobius"/>
    </source>
</evidence>
<comment type="caution">
    <text evidence="3">The sequence shown here is derived from an EMBL/GenBank/DDBJ whole genome shotgun (WGS) entry which is preliminary data.</text>
</comment>
<organism evidence="3 4">
    <name type="scientific">Aldrovandia affinis</name>
    <dbReference type="NCBI Taxonomy" id="143900"/>
    <lineage>
        <taxon>Eukaryota</taxon>
        <taxon>Metazoa</taxon>
        <taxon>Chordata</taxon>
        <taxon>Craniata</taxon>
        <taxon>Vertebrata</taxon>
        <taxon>Euteleostomi</taxon>
        <taxon>Actinopterygii</taxon>
        <taxon>Neopterygii</taxon>
        <taxon>Teleostei</taxon>
        <taxon>Notacanthiformes</taxon>
        <taxon>Halosauridae</taxon>
        <taxon>Aldrovandia</taxon>
    </lineage>
</organism>
<reference evidence="3" key="1">
    <citation type="journal article" date="2023" name="Science">
        <title>Genome structures resolve the early diversification of teleost fishes.</title>
        <authorList>
            <person name="Parey E."/>
            <person name="Louis A."/>
            <person name="Montfort J."/>
            <person name="Bouchez O."/>
            <person name="Roques C."/>
            <person name="Iampietro C."/>
            <person name="Lluch J."/>
            <person name="Castinel A."/>
            <person name="Donnadieu C."/>
            <person name="Desvignes T."/>
            <person name="Floi Bucao C."/>
            <person name="Jouanno E."/>
            <person name="Wen M."/>
            <person name="Mejri S."/>
            <person name="Dirks R."/>
            <person name="Jansen H."/>
            <person name="Henkel C."/>
            <person name="Chen W.J."/>
            <person name="Zahm M."/>
            <person name="Cabau C."/>
            <person name="Klopp C."/>
            <person name="Thompson A.W."/>
            <person name="Robinson-Rechavi M."/>
            <person name="Braasch I."/>
            <person name="Lecointre G."/>
            <person name="Bobe J."/>
            <person name="Postlethwait J.H."/>
            <person name="Berthelot C."/>
            <person name="Roest Crollius H."/>
            <person name="Guiguen Y."/>
        </authorList>
    </citation>
    <scope>NUCLEOTIDE SEQUENCE</scope>
    <source>
        <strain evidence="3">NC1722</strain>
    </source>
</reference>
<evidence type="ECO:0000256" key="1">
    <source>
        <dbReference type="SAM" id="MobiDB-lite"/>
    </source>
</evidence>
<name>A0AAD7WH82_9TELE</name>
<keyword evidence="4" id="KW-1185">Reference proteome</keyword>
<sequence length="118" mass="12824">MKRAEQQTAQTAQTTMTPRRRRAHADAAAGRWGLLREWAQESRILFTTAGFLFPLSVYATLGTGLLWWGKPPRGAMYRPGGISPATPSPCGLITSGGNGFRIPPPDKPALELGAFERT</sequence>
<dbReference type="Proteomes" id="UP001221898">
    <property type="component" value="Unassembled WGS sequence"/>
</dbReference>